<comment type="caution">
    <text evidence="3">The sequence shown here is derived from an EMBL/GenBank/DDBJ whole genome shotgun (WGS) entry which is preliminary data.</text>
</comment>
<keyword evidence="1" id="KW-0472">Membrane</keyword>
<accession>A0ABP4EVQ5</accession>
<keyword evidence="4" id="KW-1185">Reference proteome</keyword>
<feature type="domain" description="Transposase IS4-like" evidence="2">
    <location>
        <begin position="130"/>
        <end position="264"/>
    </location>
</feature>
<protein>
    <submittedName>
        <fullName evidence="3">IS5-like element ISCgl6 family transposase</fullName>
    </submittedName>
</protein>
<organism evidence="3 4">
    <name type="scientific">Kitasatospora arboriphila</name>
    <dbReference type="NCBI Taxonomy" id="258052"/>
    <lineage>
        <taxon>Bacteria</taxon>
        <taxon>Bacillati</taxon>
        <taxon>Actinomycetota</taxon>
        <taxon>Actinomycetes</taxon>
        <taxon>Kitasatosporales</taxon>
        <taxon>Streptomycetaceae</taxon>
        <taxon>Kitasatospora</taxon>
    </lineage>
</organism>
<keyword evidence="1" id="KW-1133">Transmembrane helix</keyword>
<gene>
    <name evidence="3" type="ORF">GCM10009663_78380</name>
</gene>
<proteinExistence type="predicted"/>
<dbReference type="Proteomes" id="UP001499987">
    <property type="component" value="Unassembled WGS sequence"/>
</dbReference>
<evidence type="ECO:0000313" key="4">
    <source>
        <dbReference type="Proteomes" id="UP001499987"/>
    </source>
</evidence>
<evidence type="ECO:0000313" key="3">
    <source>
        <dbReference type="EMBL" id="GAA1131064.1"/>
    </source>
</evidence>
<dbReference type="NCBIfam" id="NF033580">
    <property type="entry name" value="transpos_IS5_3"/>
    <property type="match status" value="1"/>
</dbReference>
<dbReference type="PANTHER" id="PTHR30007:SF0">
    <property type="entry name" value="TRANSPOSASE"/>
    <property type="match status" value="1"/>
</dbReference>
<sequence>MITGGSVPAVPSCILDPIRDQFLALLPVREDLHPLGCHNPRISDAVVFDRLVQVLVFGCGYERAADERCSATTLRRRRDEWISAGVMEDLRLLALAAYDRMIGLELDRLAADGCITKAPSGGECAGKSPVDRAKLGLKRSQLTDGVGIPLVTEPAPANTRDHTLLPATLDLFAALEPILGPLPEHPRLTLDAGYDYRPVHDGLADRRIDARIAARGAKTPIQTGGRWVVERTNSWMNNFGKLRRCTERRKAVIQFFLALASALIIVRCLIRRAWTLYRWDTRPRSPRIR</sequence>
<reference evidence="4" key="1">
    <citation type="journal article" date="2019" name="Int. J. Syst. Evol. Microbiol.">
        <title>The Global Catalogue of Microorganisms (GCM) 10K type strain sequencing project: providing services to taxonomists for standard genome sequencing and annotation.</title>
        <authorList>
            <consortium name="The Broad Institute Genomics Platform"/>
            <consortium name="The Broad Institute Genome Sequencing Center for Infectious Disease"/>
            <person name="Wu L."/>
            <person name="Ma J."/>
        </authorList>
    </citation>
    <scope>NUCLEOTIDE SEQUENCE [LARGE SCALE GENOMIC DNA]</scope>
    <source>
        <strain evidence="4">JCM 13002</strain>
    </source>
</reference>
<keyword evidence="1" id="KW-0812">Transmembrane</keyword>
<evidence type="ECO:0000256" key="1">
    <source>
        <dbReference type="SAM" id="Phobius"/>
    </source>
</evidence>
<dbReference type="Pfam" id="PF01609">
    <property type="entry name" value="DDE_Tnp_1"/>
    <property type="match status" value="1"/>
</dbReference>
<dbReference type="InterPro" id="IPR002559">
    <property type="entry name" value="Transposase_11"/>
</dbReference>
<dbReference type="EMBL" id="BAAALD010000234">
    <property type="protein sequence ID" value="GAA1131064.1"/>
    <property type="molecule type" value="Genomic_DNA"/>
</dbReference>
<evidence type="ECO:0000259" key="2">
    <source>
        <dbReference type="Pfam" id="PF01609"/>
    </source>
</evidence>
<feature type="transmembrane region" description="Helical" evidence="1">
    <location>
        <begin position="251"/>
        <end position="270"/>
    </location>
</feature>
<dbReference type="PANTHER" id="PTHR30007">
    <property type="entry name" value="PHP DOMAIN PROTEIN"/>
    <property type="match status" value="1"/>
</dbReference>
<name>A0ABP4EVQ5_9ACTN</name>